<dbReference type="EMBL" id="RBXL01000001">
    <property type="protein sequence ID" value="RKT44684.1"/>
    <property type="molecule type" value="Genomic_DNA"/>
</dbReference>
<dbReference type="Proteomes" id="UP000274556">
    <property type="component" value="Unassembled WGS sequence"/>
</dbReference>
<dbReference type="AlphaFoldDB" id="A0A495V5Y5"/>
<sequence>MIEARFVSERLKLAGCGPLYCPVSAVELQAQILGPVEAGIYVYAVARWTVSGAREIERLDYLVRRLDGKRIDGEQAESLVNIAGLEGKDWLGAMNSLDHALVADVLDECRTELEARFRAFSEAQARENRDRVNMMVNTLQHHLDQKRQTLNSRINDFQRFGTDRQRRIIPALSGQLNKLQQRIETKIKELRLKEKTTAQDSLVSGGVIRVI</sequence>
<evidence type="ECO:0000313" key="2">
    <source>
        <dbReference type="Proteomes" id="UP000274556"/>
    </source>
</evidence>
<name>A0A495V5Y5_9GAMM</name>
<proteinExistence type="predicted"/>
<dbReference type="RefSeq" id="WP_211335022.1">
    <property type="nucleotide sequence ID" value="NZ_RBXL01000001.1"/>
</dbReference>
<comment type="caution">
    <text evidence="1">The sequence shown here is derived from an EMBL/GenBank/DDBJ whole genome shotgun (WGS) entry which is preliminary data.</text>
</comment>
<accession>A0A495V5Y5</accession>
<reference evidence="1 2" key="1">
    <citation type="submission" date="2018-10" db="EMBL/GenBank/DDBJ databases">
        <title>Genomic Encyclopedia of Archaeal and Bacterial Type Strains, Phase II (KMG-II): from individual species to whole genera.</title>
        <authorList>
            <person name="Goeker M."/>
        </authorList>
    </citation>
    <scope>NUCLEOTIDE SEQUENCE [LARGE SCALE GENOMIC DNA]</scope>
    <source>
        <strain evidence="1 2">DSM 235</strain>
    </source>
</reference>
<protein>
    <submittedName>
        <fullName evidence="1">Uncharacterized protein</fullName>
    </submittedName>
</protein>
<gene>
    <name evidence="1" type="ORF">BDD21_2082</name>
</gene>
<evidence type="ECO:0000313" key="1">
    <source>
        <dbReference type="EMBL" id="RKT44684.1"/>
    </source>
</evidence>
<keyword evidence="2" id="KW-1185">Reference proteome</keyword>
<organism evidence="1 2">
    <name type="scientific">Thiocapsa rosea</name>
    <dbReference type="NCBI Taxonomy" id="69360"/>
    <lineage>
        <taxon>Bacteria</taxon>
        <taxon>Pseudomonadati</taxon>
        <taxon>Pseudomonadota</taxon>
        <taxon>Gammaproteobacteria</taxon>
        <taxon>Chromatiales</taxon>
        <taxon>Chromatiaceae</taxon>
        <taxon>Thiocapsa</taxon>
    </lineage>
</organism>